<proteinExistence type="predicted"/>
<dbReference type="Gene3D" id="1.10.10.880">
    <property type="entry name" value="Anti sigma-E protein RseA, N-terminal domain"/>
    <property type="match status" value="1"/>
</dbReference>
<evidence type="ECO:0000259" key="1">
    <source>
        <dbReference type="Pfam" id="PF03872"/>
    </source>
</evidence>
<dbReference type="GO" id="GO:0016989">
    <property type="term" value="F:sigma factor antagonist activity"/>
    <property type="evidence" value="ECO:0007669"/>
    <property type="project" value="InterPro"/>
</dbReference>
<sequence length="163" mass="17923">MSEQISALMDDEIAVEDAEFLITSIHVNKQASQTWNHYHLIGDAMRGDVALPSDFKQKLMQKIEQEPTVLAPSASQPSVNRTEMLKDKLPARWSIAASFAAVMVVGWMALQQQSQTDSPSAVIEVAEVSTTTNESIPAEYLTAHQSSAPSTSSYYIQSVNYSE</sequence>
<dbReference type="InterPro" id="IPR005572">
    <property type="entry name" value="Anti-sigma_E_RseA_N"/>
</dbReference>
<dbReference type="InterPro" id="IPR052383">
    <property type="entry name" value="Anti-sigma-E_RseA-like"/>
</dbReference>
<dbReference type="CDD" id="cd16328">
    <property type="entry name" value="RseA_N"/>
    <property type="match status" value="1"/>
</dbReference>
<reference evidence="2 3" key="1">
    <citation type="journal article" date="2018" name="Nat. Biotechnol.">
        <title>A standardized bacterial taxonomy based on genome phylogeny substantially revises the tree of life.</title>
        <authorList>
            <person name="Parks D.H."/>
            <person name="Chuvochina M."/>
            <person name="Waite D.W."/>
            <person name="Rinke C."/>
            <person name="Skarshewski A."/>
            <person name="Chaumeil P.A."/>
            <person name="Hugenholtz P."/>
        </authorList>
    </citation>
    <scope>NUCLEOTIDE SEQUENCE [LARGE SCALE GENOMIC DNA]</scope>
    <source>
        <strain evidence="2">UBA9958</strain>
    </source>
</reference>
<dbReference type="InterPro" id="IPR036147">
    <property type="entry name" value="Anti-sigma_E_RseA_N_sf"/>
</dbReference>
<dbReference type="STRING" id="1132855.GCA_000384255_01013"/>
<comment type="caution">
    <text evidence="2">The sequence shown here is derived from an EMBL/GenBank/DDBJ whole genome shotgun (WGS) entry which is preliminary data.</text>
</comment>
<gene>
    <name evidence="2" type="ORF">DCW48_06715</name>
</gene>
<accession>A0A351RB51</accession>
<dbReference type="Pfam" id="PF03872">
    <property type="entry name" value="RseA_N"/>
    <property type="match status" value="1"/>
</dbReference>
<organism evidence="2 3">
    <name type="scientific">Methylotenera mobilis</name>
    <dbReference type="NCBI Taxonomy" id="359408"/>
    <lineage>
        <taxon>Bacteria</taxon>
        <taxon>Pseudomonadati</taxon>
        <taxon>Pseudomonadota</taxon>
        <taxon>Betaproteobacteria</taxon>
        <taxon>Nitrosomonadales</taxon>
        <taxon>Methylophilaceae</taxon>
        <taxon>Methylotenera</taxon>
    </lineage>
</organism>
<dbReference type="SUPFAM" id="SSF89069">
    <property type="entry name" value="N-terminal, cytoplasmic domain of anti-sigmaE factor RseA"/>
    <property type="match status" value="1"/>
</dbReference>
<dbReference type="AlphaFoldDB" id="A0A351RB51"/>
<dbReference type="PANTHER" id="PTHR38104">
    <property type="match status" value="1"/>
</dbReference>
<dbReference type="EMBL" id="DNAA01000163">
    <property type="protein sequence ID" value="HBA09272.1"/>
    <property type="molecule type" value="Genomic_DNA"/>
</dbReference>
<feature type="domain" description="Anti sigma-E protein RseA N-terminal" evidence="1">
    <location>
        <begin position="2"/>
        <end position="78"/>
    </location>
</feature>
<dbReference type="Proteomes" id="UP000264313">
    <property type="component" value="Unassembled WGS sequence"/>
</dbReference>
<protein>
    <submittedName>
        <fullName evidence="2">Anti-sigma 24 factor</fullName>
    </submittedName>
</protein>
<evidence type="ECO:0000313" key="2">
    <source>
        <dbReference type="EMBL" id="HBA09272.1"/>
    </source>
</evidence>
<dbReference type="PANTHER" id="PTHR38104:SF1">
    <property type="entry name" value="ANTI-SIGMA-E FACTOR RSEA"/>
    <property type="match status" value="1"/>
</dbReference>
<name>A0A351RB51_9PROT</name>
<evidence type="ECO:0000313" key="3">
    <source>
        <dbReference type="Proteomes" id="UP000264313"/>
    </source>
</evidence>